<dbReference type="InterPro" id="IPR037224">
    <property type="entry name" value="PapC_N_sf"/>
</dbReference>
<dbReference type="Pfam" id="PF00577">
    <property type="entry name" value="Usher"/>
    <property type="match status" value="1"/>
</dbReference>
<dbReference type="PANTHER" id="PTHR30451">
    <property type="entry name" value="OUTER MEMBRANE USHER PROTEIN"/>
    <property type="match status" value="1"/>
</dbReference>
<dbReference type="InterPro" id="IPR025949">
    <property type="entry name" value="PapC-like_C"/>
</dbReference>
<sequence length="849" mass="92831">MKPLSFFIFLSLPGMAYSADTFNFEMIKAAGGAGDLQNVNLDYFAEKGGQMPGTYKVDIYLNNRQVDSRSLKFVSLPNAPGKLYAVISPATLEEYGVKIDVFPKLKAIAPDASLTEPLSSYVPDASETLDITRLRYDISVPQIGVKQNPRNAVDPKRWDEGIPAFTLNYGYSGSTTQQDDSGQSKSNFLNLRSGLNVGPWRLRNYSTYSDQSTDGTHGGDDTHIRHYESINTYMQRNVHFLQGGQLTLGQYSTLADVFNSIQFTGAQVASDDQMLPDSMSQFAPTVRGIAKSTAQVTIKQNGYQIYQATVSPGPFAITDLYPSGNGGDMEVTITESDGSVTKFNVASNTLPILQREGRLKYNLVVGKYRSGYENTETPNFLQITNIYGLTARTTIYGGIQYAENYRAATAGVGFDLGSLGAVSIDGTQATSNFINDDSMGTKKGHSYRAMYSKNFEPTDTTVRIAGYRYSTRGYYTFSDVQDYQQDSGDDFDDYNRSHNQRSKVQVSINQAVGDYGSIYISGSQQDYWAGDGKETLLQLGYNTAISGVNVGFDYNYSKNPGVTKADQIFAFNLSIPLDRFLGTSGTWASYNMTSNRHGPLTQQAGINGSLLKDNRLSYSVQQGYQSQDGGNSGNANMDYKGGSGESNLGYSYDRNSQRWSYGLRGGIVAHENGLTLSQPLGDTIALVKAPGAGGVNVQNNAGVHTDWRGYAVVPYAQPYRKNSVSLDTQSFGNDVDMETSKVTVVPTRGAVVRADFDTRIGQRALIQLLFMGKVVPFGATVSLVEDSRTITGIVSENGEVYLTGLPEKGKIFAKWGNESHEQCYGIYSLVKNKTDDPTALIKNITAQCR</sequence>
<dbReference type="SUPFAM" id="SSF141729">
    <property type="entry name" value="FimD N-terminal domain-like"/>
    <property type="match status" value="1"/>
</dbReference>
<dbReference type="FunFam" id="2.60.40.3110:FF:000001">
    <property type="entry name" value="Putative fimbrial outer membrane usher"/>
    <property type="match status" value="1"/>
</dbReference>
<keyword evidence="8 10" id="KW-0472">Membrane</keyword>
<dbReference type="AlphaFoldDB" id="A0A085GHH6"/>
<evidence type="ECO:0000256" key="8">
    <source>
        <dbReference type="ARBA" id="ARBA00023136"/>
    </source>
</evidence>
<keyword evidence="3 10" id="KW-0813">Transport</keyword>
<keyword evidence="6 10" id="KW-0812">Transmembrane</keyword>
<dbReference type="Pfam" id="PF13954">
    <property type="entry name" value="PapC_N"/>
    <property type="match status" value="1"/>
</dbReference>
<feature type="signal peptide" evidence="11">
    <location>
        <begin position="1"/>
        <end position="18"/>
    </location>
</feature>
<keyword evidence="7 11" id="KW-0732">Signal</keyword>
<keyword evidence="5 10" id="KW-1029">Fimbrium biogenesis</keyword>
<name>A0A085GHH6_EWIA3</name>
<evidence type="ECO:0000259" key="13">
    <source>
        <dbReference type="Pfam" id="PF13954"/>
    </source>
</evidence>
<protein>
    <submittedName>
        <fullName evidence="14">FimD family fimbriae anchoring protein</fullName>
    </submittedName>
</protein>
<dbReference type="EMBL" id="JMPJ01000038">
    <property type="protein sequence ID" value="KFC83171.1"/>
    <property type="molecule type" value="Genomic_DNA"/>
</dbReference>
<dbReference type="GO" id="GO:0009279">
    <property type="term" value="C:cell outer membrane"/>
    <property type="evidence" value="ECO:0007669"/>
    <property type="project" value="UniProtKB-SubCell"/>
</dbReference>
<dbReference type="InterPro" id="IPR018030">
    <property type="entry name" value="Fimbrial_membr_usher_CS"/>
</dbReference>
<reference evidence="14 15" key="1">
    <citation type="submission" date="2014-05" db="EMBL/GenBank/DDBJ databases">
        <title>ATOL: Assembling a taxonomically balanced genome-scale reconstruction of the evolutionary history of the Enterobacteriaceae.</title>
        <authorList>
            <person name="Plunkett G.III."/>
            <person name="Neeno-Eckwall E.C."/>
            <person name="Glasner J.D."/>
            <person name="Perna N.T."/>
        </authorList>
    </citation>
    <scope>NUCLEOTIDE SEQUENCE [LARGE SCALE GENOMIC DNA]</scope>
    <source>
        <strain evidence="14 15">ATCC 33852</strain>
    </source>
</reference>
<dbReference type="Proteomes" id="UP000028640">
    <property type="component" value="Unassembled WGS sequence"/>
</dbReference>
<dbReference type="InterPro" id="IPR000015">
    <property type="entry name" value="Fimb_usher"/>
</dbReference>
<dbReference type="InterPro" id="IPR025885">
    <property type="entry name" value="PapC_N"/>
</dbReference>
<dbReference type="Gene3D" id="2.60.40.2070">
    <property type="match status" value="1"/>
</dbReference>
<keyword evidence="4" id="KW-1134">Transmembrane beta strand</keyword>
<evidence type="ECO:0000256" key="7">
    <source>
        <dbReference type="ARBA" id="ARBA00022729"/>
    </source>
</evidence>
<gene>
    <name evidence="14" type="ORF">GEAM_1241</name>
</gene>
<feature type="chain" id="PRO_5001791294" evidence="11">
    <location>
        <begin position="19"/>
        <end position="849"/>
    </location>
</feature>
<dbReference type="PANTHER" id="PTHR30451:SF21">
    <property type="entry name" value="FIMBRIAL USHER DOMAIN-CONTAINING PROTEIN YDET-RELATED"/>
    <property type="match status" value="1"/>
</dbReference>
<evidence type="ECO:0000256" key="6">
    <source>
        <dbReference type="ARBA" id="ARBA00022692"/>
    </source>
</evidence>
<feature type="domain" description="PapC N-terminal" evidence="13">
    <location>
        <begin position="22"/>
        <end position="172"/>
    </location>
</feature>
<proteinExistence type="inferred from homology"/>
<dbReference type="STRING" id="910964.GEAM_1241"/>
<evidence type="ECO:0000313" key="15">
    <source>
        <dbReference type="Proteomes" id="UP000028640"/>
    </source>
</evidence>
<comment type="subcellular location">
    <subcellularLocation>
        <location evidence="1 10">Cell outer membrane</location>
        <topology evidence="1 10">Multi-pass membrane protein</topology>
    </subcellularLocation>
</comment>
<dbReference type="FunFam" id="2.60.40.2610:FF:000001">
    <property type="entry name" value="Outer membrane fimbrial usher protein"/>
    <property type="match status" value="1"/>
</dbReference>
<dbReference type="InterPro" id="IPR043142">
    <property type="entry name" value="PapC-like_C_sf"/>
</dbReference>
<evidence type="ECO:0000256" key="9">
    <source>
        <dbReference type="ARBA" id="ARBA00023237"/>
    </source>
</evidence>
<keyword evidence="9 10" id="KW-0998">Cell outer membrane</keyword>
<evidence type="ECO:0000259" key="12">
    <source>
        <dbReference type="Pfam" id="PF13953"/>
    </source>
</evidence>
<dbReference type="Gene3D" id="2.60.40.3110">
    <property type="match status" value="1"/>
</dbReference>
<keyword evidence="15" id="KW-1185">Reference proteome</keyword>
<comment type="similarity">
    <text evidence="2 10">Belongs to the fimbrial export usher family.</text>
</comment>
<dbReference type="Gene3D" id="3.10.20.410">
    <property type="match status" value="1"/>
</dbReference>
<evidence type="ECO:0000256" key="10">
    <source>
        <dbReference type="RuleBase" id="RU003884"/>
    </source>
</evidence>
<evidence type="ECO:0000256" key="4">
    <source>
        <dbReference type="ARBA" id="ARBA00022452"/>
    </source>
</evidence>
<feature type="domain" description="PapC-like C-terminal" evidence="12">
    <location>
        <begin position="772"/>
        <end position="829"/>
    </location>
</feature>
<organism evidence="14 15">
    <name type="scientific">Ewingella americana (strain ATCC 33852 / DSM 4580 / CCUG 14506 / JCM 5911 / LMG 7869 / NCTC 12157 / CDC 1468-78)</name>
    <dbReference type="NCBI Taxonomy" id="910964"/>
    <lineage>
        <taxon>Bacteria</taxon>
        <taxon>Pseudomonadati</taxon>
        <taxon>Pseudomonadota</taxon>
        <taxon>Gammaproteobacteria</taxon>
        <taxon>Enterobacterales</taxon>
        <taxon>Yersiniaceae</taxon>
        <taxon>Ewingella</taxon>
    </lineage>
</organism>
<dbReference type="eggNOG" id="COG3188">
    <property type="taxonomic scope" value="Bacteria"/>
</dbReference>
<evidence type="ECO:0000256" key="3">
    <source>
        <dbReference type="ARBA" id="ARBA00022448"/>
    </source>
</evidence>
<dbReference type="PROSITE" id="PS01151">
    <property type="entry name" value="FIMBRIAL_USHER"/>
    <property type="match status" value="1"/>
</dbReference>
<evidence type="ECO:0000256" key="11">
    <source>
        <dbReference type="SAM" id="SignalP"/>
    </source>
</evidence>
<dbReference type="Gene3D" id="2.60.40.2610">
    <property type="entry name" value="Outer membrane usher protein FimD, plug domain"/>
    <property type="match status" value="1"/>
</dbReference>
<evidence type="ECO:0000256" key="5">
    <source>
        <dbReference type="ARBA" id="ARBA00022558"/>
    </source>
</evidence>
<dbReference type="Pfam" id="PF13953">
    <property type="entry name" value="PapC_C"/>
    <property type="match status" value="1"/>
</dbReference>
<evidence type="ECO:0000256" key="2">
    <source>
        <dbReference type="ARBA" id="ARBA00008064"/>
    </source>
</evidence>
<dbReference type="GO" id="GO:0015473">
    <property type="term" value="F:fimbrial usher porin activity"/>
    <property type="evidence" value="ECO:0007669"/>
    <property type="project" value="InterPro"/>
</dbReference>
<evidence type="ECO:0000313" key="14">
    <source>
        <dbReference type="EMBL" id="KFC83171.1"/>
    </source>
</evidence>
<accession>A0A085GHH6</accession>
<dbReference type="InterPro" id="IPR042186">
    <property type="entry name" value="FimD_plug_dom"/>
</dbReference>
<comment type="caution">
    <text evidence="14">The sequence shown here is derived from an EMBL/GenBank/DDBJ whole genome shotgun (WGS) entry which is preliminary data.</text>
</comment>
<dbReference type="GO" id="GO:0009297">
    <property type="term" value="P:pilus assembly"/>
    <property type="evidence" value="ECO:0007669"/>
    <property type="project" value="InterPro"/>
</dbReference>
<evidence type="ECO:0000256" key="1">
    <source>
        <dbReference type="ARBA" id="ARBA00004571"/>
    </source>
</evidence>